<feature type="transmembrane region" description="Helical" evidence="1">
    <location>
        <begin position="731"/>
        <end position="753"/>
    </location>
</feature>
<dbReference type="AlphaFoldDB" id="A0A175RX84"/>
<keyword evidence="1" id="KW-0812">Transmembrane</keyword>
<dbReference type="EMBL" id="LDQA01000008">
    <property type="protein sequence ID" value="KTR07918.1"/>
    <property type="molecule type" value="Genomic_DNA"/>
</dbReference>
<keyword evidence="1" id="KW-1133">Transmembrane helix</keyword>
<dbReference type="Proteomes" id="UP000078529">
    <property type="component" value="Unassembled WGS sequence"/>
</dbReference>
<dbReference type="Pfam" id="PF03170">
    <property type="entry name" value="BcsB"/>
    <property type="match status" value="1"/>
</dbReference>
<keyword evidence="1" id="KW-0997">Cell inner membrane</keyword>
<reference evidence="3 4" key="1">
    <citation type="journal article" date="2016" name="Front. Microbiol.">
        <title>Genomic Resource of Rice Seed Associated Bacteria.</title>
        <authorList>
            <person name="Midha S."/>
            <person name="Bansal K."/>
            <person name="Sharma S."/>
            <person name="Kumar N."/>
            <person name="Patil P.P."/>
            <person name="Chaudhry V."/>
            <person name="Patil P.B."/>
        </authorList>
    </citation>
    <scope>NUCLEOTIDE SEQUENCE [LARGE SCALE GENOMIC DNA]</scope>
    <source>
        <strain evidence="3 4">NS365</strain>
    </source>
</reference>
<keyword evidence="1" id="KW-0973">c-di-GMP</keyword>
<dbReference type="InterPro" id="IPR018513">
    <property type="entry name" value="Cell_synthase_bac"/>
</dbReference>
<comment type="subcellular location">
    <subcellularLocation>
        <location evidence="1">Cell inner membrane</location>
    </subcellularLocation>
</comment>
<keyword evidence="1" id="KW-0472">Membrane</keyword>
<dbReference type="UniPathway" id="UPA00694"/>
<accession>A0A175RX84</accession>
<name>A0A175RX84_9HYPH</name>
<comment type="caution">
    <text evidence="3">The sequence shown here is derived from an EMBL/GenBank/DDBJ whole genome shotgun (WGS) entry which is preliminary data.</text>
</comment>
<proteinExistence type="inferred from homology"/>
<comment type="function">
    <text evidence="1">Binds the cellulose synthase activator, bis-(3'-5') cyclic diguanylic acid (c-di-GMP).</text>
</comment>
<dbReference type="GO" id="GO:0006011">
    <property type="term" value="P:UDP-alpha-D-glucose metabolic process"/>
    <property type="evidence" value="ECO:0007669"/>
    <property type="project" value="InterPro"/>
</dbReference>
<organism evidence="3 4">
    <name type="scientific">Aureimonas ureilytica</name>
    <dbReference type="NCBI Taxonomy" id="401562"/>
    <lineage>
        <taxon>Bacteria</taxon>
        <taxon>Pseudomonadati</taxon>
        <taxon>Pseudomonadota</taxon>
        <taxon>Alphaproteobacteria</taxon>
        <taxon>Hyphomicrobiales</taxon>
        <taxon>Aurantimonadaceae</taxon>
        <taxon>Aureimonas</taxon>
    </lineage>
</organism>
<dbReference type="Gene3D" id="2.60.120.260">
    <property type="entry name" value="Galactose-binding domain-like"/>
    <property type="match status" value="2"/>
</dbReference>
<feature type="region of interest" description="Disordered" evidence="2">
    <location>
        <begin position="1"/>
        <end position="54"/>
    </location>
</feature>
<protein>
    <recommendedName>
        <fullName evidence="1">Cyclic di-GMP-binding protein</fullName>
    </recommendedName>
    <alternativeName>
        <fullName evidence="1">Cellulose synthase regulatory subunit</fullName>
    </alternativeName>
</protein>
<comment type="similarity">
    <text evidence="1">Belongs to the AcsB/BcsB family.</text>
</comment>
<keyword evidence="4" id="KW-1185">Reference proteome</keyword>
<comment type="subunit">
    <text evidence="1">Tightly associated with the cellulose synthase catalytic subunit.</text>
</comment>
<keyword evidence="1" id="KW-0135">Cellulose biosynthesis</keyword>
<evidence type="ECO:0000313" key="3">
    <source>
        <dbReference type="EMBL" id="KTR07918.1"/>
    </source>
</evidence>
<dbReference type="GO" id="GO:0030244">
    <property type="term" value="P:cellulose biosynthetic process"/>
    <property type="evidence" value="ECO:0007669"/>
    <property type="project" value="UniProtKB-KW"/>
</dbReference>
<keyword evidence="1" id="KW-1003">Cell membrane</keyword>
<sequence>QPQPQPPRPASLPSASAAPSPVRPDAPAIAAPPSAPPASASNTSAQPAPSNGWRRHLIAGPELALSGEIDRRRWSITLTREEAEAAARLNIAYQNAILVAPEASRLRLLVNDMPLIDAPVASSDGLSDLTVAVPAGLLRPGLNTIGVESTLRHRTDCTVSSTYELWTTLASGRTFLEFAGSAADFAPRRLEDVRATGLDGEGLTLIRLALPAGDLSDAAPALMRLSQGLALLTAMPNQSVEIVQGSVPPARAGTLDVVVAPADAFGALAGALSASPSGGASFLRRGDGSSVLALTGSNWDEVAAGAERIVSFVDREGAAPRPAILNPALRTPDAPLMREGGALSFRELGVVSQEFAGRRFRTEFAVAVPGDFFAEAYGEAVVRLDAAYSGEVLPGSLVNLYVNGNIATTLPIGGGGSGVLDGFPLRMTMRHLRPGVNTIALEANLLTEADRSCRPGTSTGGAPRFALFDTSRLEVPDFARIARVPDLSAFQGVGFPYNVTRDPVDVVLPDDRAEGLSAAATFLGRIAFSAGHAIPLRLAPAPTGALGSHALFIGPTRQLPPEALTRAHIDPARAAEWGGQAPGPAAAPALTLEGWQKQFGTASGWRATLSDLEGWLRETFDIEAGGLRLVPASQQPFAPGADDGLVVGQGEGPAGVWTVLTAPSTAALRENIALVAREANWVQLVGRVSAFDPKESTTASQPVGAASFVPTQPFSFSNMRLILANWLSENVLAYASLIVVVALLLGIATTAFVQTLGHRE</sequence>
<dbReference type="PATRIC" id="fig|401562.4.peg.4551"/>
<dbReference type="GO" id="GO:0005886">
    <property type="term" value="C:plasma membrane"/>
    <property type="evidence" value="ECO:0007669"/>
    <property type="project" value="UniProtKB-SubCell"/>
</dbReference>
<feature type="compositionally biased region" description="Low complexity" evidence="2">
    <location>
        <begin position="11"/>
        <end position="50"/>
    </location>
</feature>
<feature type="compositionally biased region" description="Pro residues" evidence="2">
    <location>
        <begin position="1"/>
        <end position="10"/>
    </location>
</feature>
<evidence type="ECO:0000256" key="2">
    <source>
        <dbReference type="SAM" id="MobiDB-lite"/>
    </source>
</evidence>
<comment type="pathway">
    <text evidence="1">Glycan metabolism; bacterial cellulose biosynthesis.</text>
</comment>
<evidence type="ECO:0000313" key="4">
    <source>
        <dbReference type="Proteomes" id="UP000078529"/>
    </source>
</evidence>
<feature type="non-terminal residue" evidence="3">
    <location>
        <position position="1"/>
    </location>
</feature>
<evidence type="ECO:0000256" key="1">
    <source>
        <dbReference type="RuleBase" id="RU365021"/>
    </source>
</evidence>
<gene>
    <name evidence="3" type="ORF">NS365_02315</name>
</gene>